<reference evidence="1 2" key="1">
    <citation type="submission" date="2015-11" db="EMBL/GenBank/DDBJ databases">
        <authorList>
            <person name="Varghese N."/>
        </authorList>
    </citation>
    <scope>NUCLEOTIDE SEQUENCE [LARGE SCALE GENOMIC DNA]</scope>
    <source>
        <strain evidence="1 2">JGI-25</strain>
    </source>
</reference>
<dbReference type="EMBL" id="CZVV01000143">
    <property type="protein sequence ID" value="CUT04980.1"/>
    <property type="molecule type" value="Genomic_DNA"/>
</dbReference>
<dbReference type="GO" id="GO:0030246">
    <property type="term" value="F:carbohydrate binding"/>
    <property type="evidence" value="ECO:0007669"/>
    <property type="project" value="InterPro"/>
</dbReference>
<dbReference type="Gene3D" id="2.60.40.10">
    <property type="entry name" value="Immunoglobulins"/>
    <property type="match status" value="1"/>
</dbReference>
<dbReference type="SUPFAM" id="SSF49384">
    <property type="entry name" value="Carbohydrate-binding domain"/>
    <property type="match status" value="1"/>
</dbReference>
<comment type="caution">
    <text evidence="1">The sequence shown here is derived from an EMBL/GenBank/DDBJ whole genome shotgun (WGS) entry which is preliminary data.</text>
</comment>
<evidence type="ECO:0000313" key="1">
    <source>
        <dbReference type="EMBL" id="CUT04980.1"/>
    </source>
</evidence>
<dbReference type="InterPro" id="IPR013783">
    <property type="entry name" value="Ig-like_fold"/>
</dbReference>
<evidence type="ECO:0000313" key="2">
    <source>
        <dbReference type="Proteomes" id="UP000243105"/>
    </source>
</evidence>
<proteinExistence type="predicted"/>
<dbReference type="PROSITE" id="PS51257">
    <property type="entry name" value="PROKAR_LIPOPROTEIN"/>
    <property type="match status" value="1"/>
</dbReference>
<name>A0A916PF36_KRYT1</name>
<accession>A0A916PF36</accession>
<dbReference type="Gene3D" id="2.60.40.680">
    <property type="match status" value="1"/>
</dbReference>
<evidence type="ECO:0008006" key="3">
    <source>
        <dbReference type="Google" id="ProtNLM"/>
    </source>
</evidence>
<sequence>MRLKFLFLSFIFFLFSSCKREFHNPLDPESPAYIPPSVEIVSPVENETINSTSVTILWFGNRPDVNEYRYRLIDYSDWSEWTNATSATFDYLDDVEYTFEIEVRYRGGADVRKFSRKFKVDAIKGPTLKFYKLRNIVKLGNEFYISVWIEDINKFKSAGFKVDFNKDVLSFLSLQEGEFVLRSGLGQVIVPDFSLQRFIDEVNSKGEVEVTTGVFGNTSTGYSLSGSGEIIKFKFKAKEIGEGYFKLKDVNVLDEDGNSVMILQTPKAYVKVR</sequence>
<dbReference type="Proteomes" id="UP000243105">
    <property type="component" value="Unassembled WGS sequence"/>
</dbReference>
<protein>
    <recommendedName>
        <fullName evidence="3">Y_Y_Y domain-containing protein</fullName>
    </recommendedName>
</protein>
<gene>
    <name evidence="1" type="ORF">JGI25_01509</name>
</gene>
<dbReference type="AlphaFoldDB" id="A0A916PF36"/>
<organism evidence="1 2">
    <name type="scientific">Kryptobacter tengchongensis</name>
    <dbReference type="NCBI Taxonomy" id="1643429"/>
    <lineage>
        <taxon>Bacteria</taxon>
        <taxon>Pseudomonadati</taxon>
        <taxon>Candidatus Kryptoniota</taxon>
        <taxon>Candidatus Kryptobacter</taxon>
    </lineage>
</organism>
<dbReference type="InterPro" id="IPR008965">
    <property type="entry name" value="CBM2/CBM3_carb-bd_dom_sf"/>
</dbReference>
<dbReference type="RefSeq" id="WP_072264203.1">
    <property type="nucleotide sequence ID" value="NZ_CZVV01000143.1"/>
</dbReference>
<dbReference type="CDD" id="cd08547">
    <property type="entry name" value="Type_II_cohesin"/>
    <property type="match status" value="1"/>
</dbReference>